<dbReference type="GO" id="GO:0043186">
    <property type="term" value="C:P granule"/>
    <property type="evidence" value="ECO:0007669"/>
    <property type="project" value="UniProtKB-ARBA"/>
</dbReference>
<evidence type="ECO:0000313" key="9">
    <source>
        <dbReference type="Proteomes" id="UP001328107"/>
    </source>
</evidence>
<feature type="domain" description="C3H1-type" evidence="7">
    <location>
        <begin position="243"/>
        <end position="271"/>
    </location>
</feature>
<feature type="domain" description="C3H1-type" evidence="7">
    <location>
        <begin position="286"/>
        <end position="314"/>
    </location>
</feature>
<keyword evidence="2" id="KW-0677">Repeat</keyword>
<dbReference type="PANTHER" id="PTHR12547:SF144">
    <property type="entry name" value="C3H1-TYPE DOMAIN-CONTAINING PROTEIN"/>
    <property type="match status" value="1"/>
</dbReference>
<evidence type="ECO:0000256" key="3">
    <source>
        <dbReference type="ARBA" id="ARBA00022771"/>
    </source>
</evidence>
<evidence type="ECO:0000256" key="5">
    <source>
        <dbReference type="PROSITE-ProRule" id="PRU00723"/>
    </source>
</evidence>
<keyword evidence="4 5" id="KW-0862">Zinc</keyword>
<organism evidence="8 9">
    <name type="scientific">Pristionchus mayeri</name>
    <dbReference type="NCBI Taxonomy" id="1317129"/>
    <lineage>
        <taxon>Eukaryota</taxon>
        <taxon>Metazoa</taxon>
        <taxon>Ecdysozoa</taxon>
        <taxon>Nematoda</taxon>
        <taxon>Chromadorea</taxon>
        <taxon>Rhabditida</taxon>
        <taxon>Rhabditina</taxon>
        <taxon>Diplogasteromorpha</taxon>
        <taxon>Diplogasteroidea</taxon>
        <taxon>Neodiplogasteridae</taxon>
        <taxon>Pristionchus</taxon>
    </lineage>
</organism>
<dbReference type="GO" id="GO:0080090">
    <property type="term" value="P:regulation of primary metabolic process"/>
    <property type="evidence" value="ECO:0007669"/>
    <property type="project" value="UniProtKB-ARBA"/>
</dbReference>
<dbReference type="Proteomes" id="UP001328107">
    <property type="component" value="Unassembled WGS sequence"/>
</dbReference>
<feature type="compositionally biased region" description="Polar residues" evidence="6">
    <location>
        <begin position="203"/>
        <end position="212"/>
    </location>
</feature>
<accession>A0AAN5D0W7</accession>
<dbReference type="AlphaFoldDB" id="A0AAN5D0W7"/>
<reference evidence="9" key="1">
    <citation type="submission" date="2022-10" db="EMBL/GenBank/DDBJ databases">
        <title>Genome assembly of Pristionchus species.</title>
        <authorList>
            <person name="Yoshida K."/>
            <person name="Sommer R.J."/>
        </authorList>
    </citation>
    <scope>NUCLEOTIDE SEQUENCE [LARGE SCALE GENOMIC DNA]</scope>
    <source>
        <strain evidence="9">RS5460</strain>
    </source>
</reference>
<dbReference type="InterPro" id="IPR000571">
    <property type="entry name" value="Znf_CCCH"/>
</dbReference>
<feature type="region of interest" description="Disordered" evidence="6">
    <location>
        <begin position="182"/>
        <end position="223"/>
    </location>
</feature>
<dbReference type="GO" id="GO:0030154">
    <property type="term" value="P:cell differentiation"/>
    <property type="evidence" value="ECO:0007669"/>
    <property type="project" value="UniProtKB-ARBA"/>
</dbReference>
<feature type="compositionally biased region" description="Basic and acidic residues" evidence="6">
    <location>
        <begin position="381"/>
        <end position="394"/>
    </location>
</feature>
<dbReference type="PANTHER" id="PTHR12547">
    <property type="entry name" value="CCCH ZINC FINGER/TIS11-RELATED"/>
    <property type="match status" value="1"/>
</dbReference>
<dbReference type="GO" id="GO:0005829">
    <property type="term" value="C:cytosol"/>
    <property type="evidence" value="ECO:0007669"/>
    <property type="project" value="TreeGrafter"/>
</dbReference>
<dbReference type="GO" id="GO:0003730">
    <property type="term" value="F:mRNA 3'-UTR binding"/>
    <property type="evidence" value="ECO:0007669"/>
    <property type="project" value="TreeGrafter"/>
</dbReference>
<dbReference type="PROSITE" id="PS50103">
    <property type="entry name" value="ZF_C3H1"/>
    <property type="match status" value="2"/>
</dbReference>
<proteinExistence type="predicted"/>
<evidence type="ECO:0000259" key="7">
    <source>
        <dbReference type="PROSITE" id="PS50103"/>
    </source>
</evidence>
<dbReference type="SUPFAM" id="SSF90229">
    <property type="entry name" value="CCCH zinc finger"/>
    <property type="match status" value="2"/>
</dbReference>
<protein>
    <recommendedName>
        <fullName evidence="7">C3H1-type domain-containing protein</fullName>
    </recommendedName>
</protein>
<sequence length="556" mass="62322">MAHSFRRSSYGGGGGSSNHNYHSSRSGGYSTSSSSRHYRGAAEGDEYQPHYTTSHHHSYHRQQRSSSGGGGRYDDSGLRQESGYGGGGGERHRNRVYYEEDDAPRVHHQHRTRARQPSPLLHQQLDHKQPESMAAAAAEMPETPGTPPSIMHVGMKIPISDFFPDVLGHKGIVAYTPDTELPVDENEPIEAGRLPKKARTRTESQQSGTSSAPARRESTSESVSALEQFECEDVARHKRKEEAYKTALCDAYRKNSECSYGKQCRFAHGEHELRLPPQPRGKAHPKYKTQLCDKFSVHGYCPYGPRCQFIHMMKKGLSLVEYEKKVRAGKISPTRECVEFIDEDEMESSYTKNNGRPFTVYQVDPRCYPRQSGEGGGRGGGGRDGRDGRRRSYGDESSGQQRRSYGEEYGGQQRRSSSSASSSRQHDRVDYQPRDERMHRHRSVEAYNADAPRVTYEKIPTTPKRAPMRPKELSLIHEEVEEPESPPTTSSSRPPAWVAHLMSGAAAPPTAAPSPRPLRTPRAQPVMEQIVENEESDYSENYSHNKEGMERSSGRG</sequence>
<dbReference type="Gene3D" id="6.10.250.3220">
    <property type="match status" value="1"/>
</dbReference>
<dbReference type="InterPro" id="IPR045877">
    <property type="entry name" value="ZFP36-like"/>
</dbReference>
<dbReference type="SMART" id="SM00356">
    <property type="entry name" value="ZnF_C3H1"/>
    <property type="match status" value="2"/>
</dbReference>
<dbReference type="InterPro" id="IPR036855">
    <property type="entry name" value="Znf_CCCH_sf"/>
</dbReference>
<feature type="compositionally biased region" description="Basic and acidic residues" evidence="6">
    <location>
        <begin position="469"/>
        <end position="478"/>
    </location>
</feature>
<evidence type="ECO:0000313" key="8">
    <source>
        <dbReference type="EMBL" id="GMR54588.1"/>
    </source>
</evidence>
<evidence type="ECO:0000256" key="4">
    <source>
        <dbReference type="ARBA" id="ARBA00022833"/>
    </source>
</evidence>
<feature type="compositionally biased region" description="Basic and acidic residues" evidence="6">
    <location>
        <begin position="424"/>
        <end position="438"/>
    </location>
</feature>
<keyword evidence="1 5" id="KW-0479">Metal-binding</keyword>
<dbReference type="EMBL" id="BTRK01000005">
    <property type="protein sequence ID" value="GMR54588.1"/>
    <property type="molecule type" value="Genomic_DNA"/>
</dbReference>
<dbReference type="FunFam" id="4.10.1000.10:FF:000001">
    <property type="entry name" value="zinc finger CCCH domain-containing protein 15-like"/>
    <property type="match status" value="1"/>
</dbReference>
<name>A0AAN5D0W7_9BILA</name>
<keyword evidence="9" id="KW-1185">Reference proteome</keyword>
<feature type="region of interest" description="Disordered" evidence="6">
    <location>
        <begin position="346"/>
        <end position="556"/>
    </location>
</feature>
<gene>
    <name evidence="8" type="ORF">PMAYCL1PPCAC_24783</name>
</gene>
<feature type="zinc finger region" description="C3H1-type" evidence="5">
    <location>
        <begin position="286"/>
        <end position="314"/>
    </location>
</feature>
<comment type="caution">
    <text evidence="8">The sequence shown here is derived from an EMBL/GenBank/DDBJ whole genome shotgun (WGS) entry which is preliminary data.</text>
</comment>
<evidence type="ECO:0000256" key="6">
    <source>
        <dbReference type="SAM" id="MobiDB-lite"/>
    </source>
</evidence>
<dbReference type="Pfam" id="PF00642">
    <property type="entry name" value="zf-CCCH"/>
    <property type="match status" value="2"/>
</dbReference>
<feature type="compositionally biased region" description="Low complexity" evidence="6">
    <location>
        <begin position="131"/>
        <end position="142"/>
    </location>
</feature>
<feature type="compositionally biased region" description="Low complexity" evidence="6">
    <location>
        <begin position="17"/>
        <end position="35"/>
    </location>
</feature>
<keyword evidence="3 5" id="KW-0863">Zinc-finger</keyword>
<dbReference type="Gene3D" id="4.10.1000.10">
    <property type="entry name" value="Zinc finger, CCCH-type"/>
    <property type="match status" value="1"/>
</dbReference>
<feature type="compositionally biased region" description="Basic residues" evidence="6">
    <location>
        <begin position="53"/>
        <end position="63"/>
    </location>
</feature>
<dbReference type="FunFam" id="4.10.1000.10:FF:000018">
    <property type="entry name" value="Zinc finger protein"/>
    <property type="match status" value="1"/>
</dbReference>
<feature type="compositionally biased region" description="Basic and acidic residues" evidence="6">
    <location>
        <begin position="543"/>
        <end position="556"/>
    </location>
</feature>
<evidence type="ECO:0000256" key="2">
    <source>
        <dbReference type="ARBA" id="ARBA00022737"/>
    </source>
</evidence>
<feature type="zinc finger region" description="C3H1-type" evidence="5">
    <location>
        <begin position="243"/>
        <end position="271"/>
    </location>
</feature>
<dbReference type="GO" id="GO:0010468">
    <property type="term" value="P:regulation of gene expression"/>
    <property type="evidence" value="ECO:0007669"/>
    <property type="project" value="UniProtKB-ARBA"/>
</dbReference>
<dbReference type="GO" id="GO:0008270">
    <property type="term" value="F:zinc ion binding"/>
    <property type="evidence" value="ECO:0007669"/>
    <property type="project" value="UniProtKB-KW"/>
</dbReference>
<feature type="compositionally biased region" description="Low complexity" evidence="6">
    <location>
        <begin position="412"/>
        <end position="423"/>
    </location>
</feature>
<feature type="region of interest" description="Disordered" evidence="6">
    <location>
        <begin position="1"/>
        <end position="142"/>
    </location>
</feature>
<evidence type="ECO:0000256" key="1">
    <source>
        <dbReference type="ARBA" id="ARBA00022723"/>
    </source>
</evidence>